<evidence type="ECO:0008006" key="3">
    <source>
        <dbReference type="Google" id="ProtNLM"/>
    </source>
</evidence>
<reference evidence="1" key="1">
    <citation type="submission" date="2020-10" db="EMBL/GenBank/DDBJ databases">
        <title>Sequencing the genomes of 1000 actinobacteria strains.</title>
        <authorList>
            <person name="Klenk H.-P."/>
        </authorList>
    </citation>
    <scope>NUCLEOTIDE SEQUENCE</scope>
    <source>
        <strain evidence="1">DSM 45354</strain>
    </source>
</reference>
<accession>A0A927RBU8</accession>
<gene>
    <name evidence="1" type="ORF">HEB94_003298</name>
</gene>
<dbReference type="InterPro" id="IPR011009">
    <property type="entry name" value="Kinase-like_dom_sf"/>
</dbReference>
<keyword evidence="2" id="KW-1185">Reference proteome</keyword>
<name>A0A927RBU8_9ACTN</name>
<dbReference type="AlphaFoldDB" id="A0A927RBU8"/>
<sequence>MLTARRARYTRVSDFLASRSDLALAALVGDGGVDEVGVGGGSVIVDVDGVQVFAKRVLLTDRELAHPRSTANLFGLPMFCQYGFGLPTFPQYGFGGPGLNGWRELAANMIVTDGVLAGETESFPLLYHWRVLPGGPPITAGPADVEAAVAALDGSSAVRARLEALLIASHSLVLFSEYIPYPAADWLQEDPAGKAELVERQLSEIVTFLRGRELLHLDGHFGNMRTDGERIYLADFGLATSPRFDLSAAERDFAERNATHDADCVAMRLVHWLATATCGVPVSAAGAPDARAEFVRRCADGHIPDGLPPAVAGILTRHAPTAARTGSFYRRLFSGDLQAQYR</sequence>
<protein>
    <recommendedName>
        <fullName evidence="3">Serine/threonine protein phosphatase</fullName>
    </recommendedName>
</protein>
<evidence type="ECO:0000313" key="1">
    <source>
        <dbReference type="EMBL" id="MBE1606450.1"/>
    </source>
</evidence>
<proteinExistence type="predicted"/>
<evidence type="ECO:0000313" key="2">
    <source>
        <dbReference type="Proteomes" id="UP000638648"/>
    </source>
</evidence>
<organism evidence="1 2">
    <name type="scientific">Actinopolymorpha pittospori</name>
    <dbReference type="NCBI Taxonomy" id="648752"/>
    <lineage>
        <taxon>Bacteria</taxon>
        <taxon>Bacillati</taxon>
        <taxon>Actinomycetota</taxon>
        <taxon>Actinomycetes</taxon>
        <taxon>Propionibacteriales</taxon>
        <taxon>Actinopolymorphaceae</taxon>
        <taxon>Actinopolymorpha</taxon>
    </lineage>
</organism>
<dbReference type="RefSeq" id="WP_202896366.1">
    <property type="nucleotide sequence ID" value="NZ_BAABJL010000147.1"/>
</dbReference>
<dbReference type="SUPFAM" id="SSF56112">
    <property type="entry name" value="Protein kinase-like (PK-like)"/>
    <property type="match status" value="1"/>
</dbReference>
<dbReference type="Proteomes" id="UP000638648">
    <property type="component" value="Unassembled WGS sequence"/>
</dbReference>
<comment type="caution">
    <text evidence="1">The sequence shown here is derived from an EMBL/GenBank/DDBJ whole genome shotgun (WGS) entry which is preliminary data.</text>
</comment>
<dbReference type="EMBL" id="JADBEM010000001">
    <property type="protein sequence ID" value="MBE1606450.1"/>
    <property type="molecule type" value="Genomic_DNA"/>
</dbReference>